<keyword evidence="6" id="KW-0802">TPR repeat</keyword>
<dbReference type="EC" id="2.7.13.3" evidence="2"/>
<keyword evidence="7" id="KW-0812">Transmembrane</keyword>
<feature type="repeat" description="TPR" evidence="6">
    <location>
        <begin position="219"/>
        <end position="252"/>
    </location>
</feature>
<dbReference type="SMART" id="SM00028">
    <property type="entry name" value="TPR"/>
    <property type="match status" value="4"/>
</dbReference>
<dbReference type="InterPro" id="IPR003594">
    <property type="entry name" value="HATPase_dom"/>
</dbReference>
<dbReference type="Pfam" id="PF02518">
    <property type="entry name" value="HATPase_c"/>
    <property type="match status" value="1"/>
</dbReference>
<dbReference type="InterPro" id="IPR005467">
    <property type="entry name" value="His_kinase_dom"/>
</dbReference>
<dbReference type="PANTHER" id="PTHR24421:SF10">
    <property type="entry name" value="NITRATE_NITRITE SENSOR PROTEIN NARQ"/>
    <property type="match status" value="1"/>
</dbReference>
<name>A0ABN5FBB7_9FLAO</name>
<keyword evidence="5" id="KW-0902">Two-component regulatory system</keyword>
<dbReference type="InterPro" id="IPR050482">
    <property type="entry name" value="Sensor_HK_TwoCompSys"/>
</dbReference>
<feature type="domain" description="Histidine kinase" evidence="8">
    <location>
        <begin position="560"/>
        <end position="643"/>
    </location>
</feature>
<protein>
    <recommendedName>
        <fullName evidence="2">histidine kinase</fullName>
        <ecNumber evidence="2">2.7.13.3</ecNumber>
    </recommendedName>
</protein>
<dbReference type="SUPFAM" id="SSF48452">
    <property type="entry name" value="TPR-like"/>
    <property type="match status" value="2"/>
</dbReference>
<dbReference type="InterPro" id="IPR004358">
    <property type="entry name" value="Sig_transdc_His_kin-like_C"/>
</dbReference>
<dbReference type="Gene3D" id="3.30.565.10">
    <property type="entry name" value="Histidine kinase-like ATPase, C-terminal domain"/>
    <property type="match status" value="1"/>
</dbReference>
<dbReference type="EMBL" id="CP019336">
    <property type="protein sequence ID" value="AUC21615.1"/>
    <property type="molecule type" value="Genomic_DNA"/>
</dbReference>
<reference evidence="9 10" key="1">
    <citation type="submission" date="2017-02" db="EMBL/GenBank/DDBJ databases">
        <title>Trade-off between light-utilization and light-protection in marine flavobacteria.</title>
        <authorList>
            <person name="Kumagai Y."/>
            <person name="Yoshizawa S."/>
            <person name="Kogure K."/>
            <person name="Iwasaki W."/>
        </authorList>
    </citation>
    <scope>NUCLEOTIDE SEQUENCE [LARGE SCALE GENOMIC DNA]</scope>
    <source>
        <strain evidence="9 10">KCTC 23670</strain>
    </source>
</reference>
<evidence type="ECO:0000256" key="6">
    <source>
        <dbReference type="PROSITE-ProRule" id="PRU00339"/>
    </source>
</evidence>
<keyword evidence="3" id="KW-0808">Transferase</keyword>
<dbReference type="Gene3D" id="1.25.40.10">
    <property type="entry name" value="Tetratricopeptide repeat domain"/>
    <property type="match status" value="1"/>
</dbReference>
<evidence type="ECO:0000256" key="2">
    <source>
        <dbReference type="ARBA" id="ARBA00012438"/>
    </source>
</evidence>
<feature type="transmembrane region" description="Helical" evidence="7">
    <location>
        <begin position="416"/>
        <end position="438"/>
    </location>
</feature>
<keyword evidence="10" id="KW-1185">Reference proteome</keyword>
<keyword evidence="7" id="KW-0472">Membrane</keyword>
<evidence type="ECO:0000256" key="3">
    <source>
        <dbReference type="ARBA" id="ARBA00022679"/>
    </source>
</evidence>
<organism evidence="9 10">
    <name type="scientific">Polaribacter sejongensis</name>
    <dbReference type="NCBI Taxonomy" id="985043"/>
    <lineage>
        <taxon>Bacteria</taxon>
        <taxon>Pseudomonadati</taxon>
        <taxon>Bacteroidota</taxon>
        <taxon>Flavobacteriia</taxon>
        <taxon>Flavobacteriales</taxon>
        <taxon>Flavobacteriaceae</taxon>
    </lineage>
</organism>
<gene>
    <name evidence="9" type="ORF">BTO15_05640</name>
</gene>
<sequence length="644" mass="75000">MFSQQKDLHIDSLAIYLNTYTKEKQTELPKKAFLLAEKIKGDSLLKNTYFLFGMKSYFNKDIANLTLAFQKLRKFYLRTKDTATLAKEYYYKGLSFKLQYKPDSTFYYYSKSKDISVQLKDSLEATRRLLSMAALQYDERDYLGSEISIIEGLRFVEPHIKDSDIKNYPNEVFFTGLLYERLGNVLLMTDRQEEARKTYLKFFELQKNSPLLDIKYEAARLFNHLANTYESEGNYTEAINYFKKSLAIDSLQFKDVYRYETALGGIAFNNFLLGNKKAAIERYLVVLKSRKQRNYKRGLVLTHSNLGKIYEANNEIKKAIFHTNKGLKKSKAVNFNRYTLDNLLLLSHLVKGEKGRLLLEEYITLNDSLYRRERSLKNQFAKVRYETEKKDVENHHLKEENARKQLKIDKEKQQKIIGWLLAGVSILFIGFGASIVASRRKKILFEAKLKQVEVRETERQQIAKSLHDEVAGDIRMLLLKLEKTNLLEEVKSLDIIKENVRNLSHQLSSESFDEVSFEDQVVSLVSDFFEVNFRIKVHDIDSVNWKEINKAIKRTLFLSIRESIQNTKKHAAAKNMILSFSETKNGVFLTISDNGKGFNVEDKKSGIGLKNMKERIEEINGVFNMETQLEKGTIITIEIPKNEK</sequence>
<dbReference type="CDD" id="cd16917">
    <property type="entry name" value="HATPase_UhpB-NarQ-NarX-like"/>
    <property type="match status" value="1"/>
</dbReference>
<dbReference type="InterPro" id="IPR019734">
    <property type="entry name" value="TPR_rpt"/>
</dbReference>
<evidence type="ECO:0000256" key="5">
    <source>
        <dbReference type="ARBA" id="ARBA00023012"/>
    </source>
</evidence>
<evidence type="ECO:0000256" key="4">
    <source>
        <dbReference type="ARBA" id="ARBA00022777"/>
    </source>
</evidence>
<keyword evidence="4" id="KW-0418">Kinase</keyword>
<accession>A0ABN5FBB7</accession>
<dbReference type="PROSITE" id="PS50005">
    <property type="entry name" value="TPR"/>
    <property type="match status" value="1"/>
</dbReference>
<evidence type="ECO:0000256" key="1">
    <source>
        <dbReference type="ARBA" id="ARBA00000085"/>
    </source>
</evidence>
<dbReference type="InterPro" id="IPR011990">
    <property type="entry name" value="TPR-like_helical_dom_sf"/>
</dbReference>
<evidence type="ECO:0000313" key="10">
    <source>
        <dbReference type="Proteomes" id="UP000232721"/>
    </source>
</evidence>
<evidence type="ECO:0000313" key="9">
    <source>
        <dbReference type="EMBL" id="AUC21615.1"/>
    </source>
</evidence>
<comment type="catalytic activity">
    <reaction evidence="1">
        <text>ATP + protein L-histidine = ADP + protein N-phospho-L-histidine.</text>
        <dbReference type="EC" id="2.7.13.3"/>
    </reaction>
</comment>
<dbReference type="PROSITE" id="PS50109">
    <property type="entry name" value="HIS_KIN"/>
    <property type="match status" value="1"/>
</dbReference>
<dbReference type="PANTHER" id="PTHR24421">
    <property type="entry name" value="NITRATE/NITRITE SENSOR PROTEIN NARX-RELATED"/>
    <property type="match status" value="1"/>
</dbReference>
<evidence type="ECO:0000256" key="7">
    <source>
        <dbReference type="SAM" id="Phobius"/>
    </source>
</evidence>
<keyword evidence="7" id="KW-1133">Transmembrane helix</keyword>
<dbReference type="Pfam" id="PF13424">
    <property type="entry name" value="TPR_12"/>
    <property type="match status" value="1"/>
</dbReference>
<dbReference type="SUPFAM" id="SSF55874">
    <property type="entry name" value="ATPase domain of HSP90 chaperone/DNA topoisomerase II/histidine kinase"/>
    <property type="match status" value="1"/>
</dbReference>
<dbReference type="InterPro" id="IPR036890">
    <property type="entry name" value="HATPase_C_sf"/>
</dbReference>
<dbReference type="PRINTS" id="PR00344">
    <property type="entry name" value="BCTRLSENSOR"/>
</dbReference>
<evidence type="ECO:0000259" key="8">
    <source>
        <dbReference type="PROSITE" id="PS50109"/>
    </source>
</evidence>
<dbReference type="Proteomes" id="UP000232721">
    <property type="component" value="Chromosome"/>
</dbReference>
<proteinExistence type="predicted"/>